<comment type="caution">
    <text evidence="2">The sequence shown here is derived from an EMBL/GenBank/DDBJ whole genome shotgun (WGS) entry which is preliminary data.</text>
</comment>
<dbReference type="Proteomes" id="UP000070121">
    <property type="component" value="Unassembled WGS sequence"/>
</dbReference>
<organism evidence="2 3">
    <name type="scientific">Colletotrichum salicis</name>
    <dbReference type="NCBI Taxonomy" id="1209931"/>
    <lineage>
        <taxon>Eukaryota</taxon>
        <taxon>Fungi</taxon>
        <taxon>Dikarya</taxon>
        <taxon>Ascomycota</taxon>
        <taxon>Pezizomycotina</taxon>
        <taxon>Sordariomycetes</taxon>
        <taxon>Hypocreomycetidae</taxon>
        <taxon>Glomerellales</taxon>
        <taxon>Glomerellaceae</taxon>
        <taxon>Colletotrichum</taxon>
        <taxon>Colletotrichum acutatum species complex</taxon>
    </lineage>
</organism>
<keyword evidence="3" id="KW-1185">Reference proteome</keyword>
<dbReference type="AlphaFoldDB" id="A0A135UP10"/>
<feature type="compositionally biased region" description="Basic residues" evidence="1">
    <location>
        <begin position="47"/>
        <end position="64"/>
    </location>
</feature>
<sequence length="111" mass="12488">MKSNLTVEKKKKKDEKQGLQVAGAKTDGSKVAGPSGKVAGSPNAQQQRRRQPHEKPRRVIKLRPQHASSLETADDDEYDDCWDPYYEEPPANDDKVVEEDFVLMKKPGPSR</sequence>
<protein>
    <submittedName>
        <fullName evidence="2">Uncharacterized protein</fullName>
    </submittedName>
</protein>
<name>A0A135UP10_9PEZI</name>
<accession>A0A135UP10</accession>
<gene>
    <name evidence="2" type="ORF">CSAL01_04624</name>
</gene>
<proteinExistence type="predicted"/>
<evidence type="ECO:0000256" key="1">
    <source>
        <dbReference type="SAM" id="MobiDB-lite"/>
    </source>
</evidence>
<dbReference type="EMBL" id="JFFI01001210">
    <property type="protein sequence ID" value="KXH62145.1"/>
    <property type="molecule type" value="Genomic_DNA"/>
</dbReference>
<feature type="region of interest" description="Disordered" evidence="1">
    <location>
        <begin position="1"/>
        <end position="95"/>
    </location>
</feature>
<dbReference type="OrthoDB" id="4850383at2759"/>
<reference evidence="2 3" key="1">
    <citation type="submission" date="2014-02" db="EMBL/GenBank/DDBJ databases">
        <title>The genome sequence of Colletotrichum salicis CBS 607.94.</title>
        <authorList>
            <person name="Baroncelli R."/>
            <person name="Thon M.R."/>
        </authorList>
    </citation>
    <scope>NUCLEOTIDE SEQUENCE [LARGE SCALE GENOMIC DNA]</scope>
    <source>
        <strain evidence="2 3">CBS 607.94</strain>
    </source>
</reference>
<feature type="compositionally biased region" description="Acidic residues" evidence="1">
    <location>
        <begin position="72"/>
        <end position="86"/>
    </location>
</feature>
<evidence type="ECO:0000313" key="2">
    <source>
        <dbReference type="EMBL" id="KXH62145.1"/>
    </source>
</evidence>
<evidence type="ECO:0000313" key="3">
    <source>
        <dbReference type="Proteomes" id="UP000070121"/>
    </source>
</evidence>